<dbReference type="STRING" id="1229662.W3WWZ6"/>
<dbReference type="HOGENOM" id="CLU_004184_10_0_1"/>
<evidence type="ECO:0000313" key="2">
    <source>
        <dbReference type="EMBL" id="ETS78370.1"/>
    </source>
</evidence>
<dbReference type="EMBL" id="KI912115">
    <property type="protein sequence ID" value="ETS78370.1"/>
    <property type="molecule type" value="Genomic_DNA"/>
</dbReference>
<dbReference type="Proteomes" id="UP000030651">
    <property type="component" value="Unassembled WGS sequence"/>
</dbReference>
<dbReference type="PANTHER" id="PTHR24148:SF64">
    <property type="entry name" value="HETEROKARYON INCOMPATIBILITY DOMAIN-CONTAINING PROTEIN"/>
    <property type="match status" value="1"/>
</dbReference>
<dbReference type="AlphaFoldDB" id="W3WWZ6"/>
<name>W3WWZ6_PESFW</name>
<accession>W3WWZ6</accession>
<dbReference type="KEGG" id="pfy:PFICI_10432"/>
<reference evidence="3" key="1">
    <citation type="journal article" date="2015" name="BMC Genomics">
        <title>Genomic and transcriptomic analysis of the endophytic fungus Pestalotiopsis fici reveals its lifestyle and high potential for synthesis of natural products.</title>
        <authorList>
            <person name="Wang X."/>
            <person name="Zhang X."/>
            <person name="Liu L."/>
            <person name="Xiang M."/>
            <person name="Wang W."/>
            <person name="Sun X."/>
            <person name="Che Y."/>
            <person name="Guo L."/>
            <person name="Liu G."/>
            <person name="Guo L."/>
            <person name="Wang C."/>
            <person name="Yin W.B."/>
            <person name="Stadler M."/>
            <person name="Zhang X."/>
            <person name="Liu X."/>
        </authorList>
    </citation>
    <scope>NUCLEOTIDE SEQUENCE [LARGE SCALE GENOMIC DNA]</scope>
    <source>
        <strain evidence="3">W106-1 / CGMCC3.15140</strain>
    </source>
</reference>
<dbReference type="InParanoid" id="W3WWZ6"/>
<dbReference type="GeneID" id="19275445"/>
<gene>
    <name evidence="2" type="ORF">PFICI_10432</name>
</gene>
<dbReference type="RefSeq" id="XP_007837204.1">
    <property type="nucleotide sequence ID" value="XM_007839013.1"/>
</dbReference>
<organism evidence="2 3">
    <name type="scientific">Pestalotiopsis fici (strain W106-1 / CGMCC3.15140)</name>
    <dbReference type="NCBI Taxonomy" id="1229662"/>
    <lineage>
        <taxon>Eukaryota</taxon>
        <taxon>Fungi</taxon>
        <taxon>Dikarya</taxon>
        <taxon>Ascomycota</taxon>
        <taxon>Pezizomycotina</taxon>
        <taxon>Sordariomycetes</taxon>
        <taxon>Xylariomycetidae</taxon>
        <taxon>Amphisphaeriales</taxon>
        <taxon>Sporocadaceae</taxon>
        <taxon>Pestalotiopsis</taxon>
    </lineage>
</organism>
<keyword evidence="3" id="KW-1185">Reference proteome</keyword>
<feature type="domain" description="Heterokaryon incompatibility" evidence="1">
    <location>
        <begin position="196"/>
        <end position="331"/>
    </location>
</feature>
<protein>
    <recommendedName>
        <fullName evidence="1">Heterokaryon incompatibility domain-containing protein</fullName>
    </recommendedName>
</protein>
<dbReference type="Pfam" id="PF26639">
    <property type="entry name" value="Het-6_barrel"/>
    <property type="match status" value="1"/>
</dbReference>
<dbReference type="OrthoDB" id="3477286at2759"/>
<sequence length="770" mass="87374">MFRWFQNAAKCYVSLQDVGGKSHEDRLQMMRHSRWFTRGWMLQELLAPTVVEFYSADATMLGDKQSLEHLIHDITRIPAEALRGAPLSDFTVAERESWVHGRYTLREEDIVYCLLGIFNVTMPVVYGEGRKRAQRRLRNEVARMDLRSLSAGSRDAIYSIGLAKSEFRVLVLEPGVMGEDIDCYLEISNLEQPPAYHALSYVWGEEPAIHLCYVDSNAIMIRPSLLQALQRLRRQEGRINIWIDDLCINQKNTLERNAQVKQMAKIYYQASRVFIWLGEHNSTSSLAMDLIRKVAESDYVWETIRWKDHEFTALLSLLSRVWFQRGWIVQEAAFAQDATLCCGDRQVHLTDLLKTVIQIQSQLLLGQSPVVDLPETVDNYSIHKFNDSSAVRLFSLISKAVSRTSHASTLERRLSLENLVDAARFTETSDKRDTIYALLNLANDLRSSPFKPADNSGLIEPNYDKSDMEVFADFILHCCRNGSLDIICRPWAPVSPDEGYPTWIVSRHYLPFGDPCRRLTHRLNGKELVGTSESRSYNCHGGKKPQVTIELHGKEGAFKGALIAKGFIIGEVVRRSARMAGAVITRDCLAILGATPDSDANELSRIIWRILCADRDMAGNQAPKKYPKLIQLLKQLSTNGRHSLGHRSAFDQLLDVDILELLDDDIPSNLREFLENLRDTIWDRRVFQLSAIDSVGTALVGIGPRETKIGDMLCILYGCSVPTVLRQFKTDDGVQIWKLIGGAYVDGVMNGELFQDRTRGDKDEALFDIR</sequence>
<evidence type="ECO:0000259" key="1">
    <source>
        <dbReference type="Pfam" id="PF06985"/>
    </source>
</evidence>
<proteinExistence type="predicted"/>
<evidence type="ECO:0000313" key="3">
    <source>
        <dbReference type="Proteomes" id="UP000030651"/>
    </source>
</evidence>
<dbReference type="InterPro" id="IPR010730">
    <property type="entry name" value="HET"/>
</dbReference>
<dbReference type="eggNOG" id="ENOG502QV31">
    <property type="taxonomic scope" value="Eukaryota"/>
</dbReference>
<dbReference type="PANTHER" id="PTHR24148">
    <property type="entry name" value="ANKYRIN REPEAT DOMAIN-CONTAINING PROTEIN 39 HOMOLOG-RELATED"/>
    <property type="match status" value="1"/>
</dbReference>
<dbReference type="InterPro" id="IPR052895">
    <property type="entry name" value="HetReg/Transcr_Mod"/>
</dbReference>
<dbReference type="Pfam" id="PF06985">
    <property type="entry name" value="HET"/>
    <property type="match status" value="1"/>
</dbReference>